<dbReference type="PATRIC" id="fig|1301098.3.peg.1014"/>
<proteinExistence type="predicted"/>
<reference evidence="3 4" key="2">
    <citation type="submission" date="2014-05" db="EMBL/GenBank/DDBJ databases">
        <title>Genome sequence of the 3-chlorobenzoate degrading bacterium Pseudomonas knackmussii B13 shows multiple evidence for horizontal gene transfer.</title>
        <authorList>
            <person name="Miyazaki R."/>
            <person name="Bertelli C."/>
            <person name="Falquet L."/>
            <person name="Robinson-Rechavi M."/>
            <person name="Gharib W."/>
            <person name="Roy S."/>
            <person name="Van der Meer J.R."/>
        </authorList>
    </citation>
    <scope>NUCLEOTIDE SEQUENCE [LARGE SCALE GENOMIC DNA]</scope>
    <source>
        <strain evidence="3 4">B13</strain>
    </source>
</reference>
<dbReference type="SUPFAM" id="SSF47616">
    <property type="entry name" value="GST C-terminal domain-like"/>
    <property type="match status" value="1"/>
</dbReference>
<dbReference type="Pfam" id="PF17171">
    <property type="entry name" value="GST_C_6"/>
    <property type="match status" value="1"/>
</dbReference>
<dbReference type="PANTHER" id="PTHR12289:SF41">
    <property type="entry name" value="FAILED AXON CONNECTIONS-RELATED"/>
    <property type="match status" value="1"/>
</dbReference>
<dbReference type="InterPro" id="IPR036282">
    <property type="entry name" value="Glutathione-S-Trfase_C_sf"/>
</dbReference>
<name>A0A024HD12_PSEKB</name>
<dbReference type="eggNOG" id="COG0625">
    <property type="taxonomic scope" value="Bacteria"/>
</dbReference>
<keyword evidence="4" id="KW-1185">Reference proteome</keyword>
<dbReference type="STRING" id="1301098.PKB_1002"/>
<dbReference type="Pfam" id="PF17172">
    <property type="entry name" value="GST_N_4"/>
    <property type="match status" value="1"/>
</dbReference>
<dbReference type="HOGENOM" id="CLU_044137_1_2_6"/>
<dbReference type="PANTHER" id="PTHR12289">
    <property type="entry name" value="METAXIN RELATED"/>
    <property type="match status" value="1"/>
</dbReference>
<dbReference type="SFLD" id="SFLDS00019">
    <property type="entry name" value="Glutathione_Transferase_(cytos"/>
    <property type="match status" value="1"/>
</dbReference>
<dbReference type="AlphaFoldDB" id="A0A024HD12"/>
<dbReference type="InterPro" id="IPR050931">
    <property type="entry name" value="Mito_Protein_Transport_Metaxin"/>
</dbReference>
<dbReference type="Gene3D" id="1.20.1050.10">
    <property type="match status" value="1"/>
</dbReference>
<gene>
    <name evidence="3" type="ORF">PKB_1002</name>
</gene>
<evidence type="ECO:0000259" key="1">
    <source>
        <dbReference type="Pfam" id="PF17171"/>
    </source>
</evidence>
<dbReference type="SUPFAM" id="SSF52833">
    <property type="entry name" value="Thioredoxin-like"/>
    <property type="match status" value="1"/>
</dbReference>
<evidence type="ECO:0008006" key="5">
    <source>
        <dbReference type="Google" id="ProtNLM"/>
    </source>
</evidence>
<feature type="domain" description="Thioredoxin-like fold" evidence="2">
    <location>
        <begin position="18"/>
        <end position="114"/>
    </location>
</feature>
<evidence type="ECO:0000313" key="4">
    <source>
        <dbReference type="Proteomes" id="UP000025241"/>
    </source>
</evidence>
<dbReference type="InterPro" id="IPR040079">
    <property type="entry name" value="Glutathione_S-Trfase"/>
</dbReference>
<dbReference type="Gene3D" id="3.40.30.10">
    <property type="entry name" value="Glutaredoxin"/>
    <property type="match status" value="1"/>
</dbReference>
<dbReference type="RefSeq" id="WP_043249515.1">
    <property type="nucleotide sequence ID" value="NZ_HG322950.1"/>
</dbReference>
<dbReference type="InterPro" id="IPR036249">
    <property type="entry name" value="Thioredoxin-like_sf"/>
</dbReference>
<dbReference type="EMBL" id="HG322950">
    <property type="protein sequence ID" value="CDF82368.1"/>
    <property type="molecule type" value="Genomic_DNA"/>
</dbReference>
<dbReference type="GO" id="GO:0005737">
    <property type="term" value="C:cytoplasm"/>
    <property type="evidence" value="ECO:0007669"/>
    <property type="project" value="TreeGrafter"/>
</dbReference>
<sequence>MITLFQFPPAFNVPNVSPFCLKLETFLRLSGLEYQVQHLSDPRKGPKGKLPFVKVDGQTLADTEVIIRELQDRYALDLDAGLDARGRGWAVSITRLCDEHLTPLLVYFRWLEEAGWRQVAPVLLRDVPGPVRPLVGVLIRRKIRGEMRGRGLDAHSRDELLTFARQDLDALDGMLGDLPYFGGAQPCSADAAAYGILANLILSTLETPLNHMAREYERLVAYSERMQQRVWT</sequence>
<dbReference type="InterPro" id="IPR012336">
    <property type="entry name" value="Thioredoxin-like_fold"/>
</dbReference>
<dbReference type="CDD" id="cd03080">
    <property type="entry name" value="GST_N_Metaxin_like"/>
    <property type="match status" value="1"/>
</dbReference>
<dbReference type="KEGG" id="pkc:PKB_1002"/>
<accession>A0A024HD12</accession>
<dbReference type="SFLD" id="SFLDG01180">
    <property type="entry name" value="SUF1"/>
    <property type="match status" value="1"/>
</dbReference>
<dbReference type="OrthoDB" id="9810080at2"/>
<dbReference type="Proteomes" id="UP000025241">
    <property type="component" value="Chromosome I"/>
</dbReference>
<reference evidence="3 4" key="1">
    <citation type="submission" date="2013-03" db="EMBL/GenBank/DDBJ databases">
        <authorList>
            <person name="Linke B."/>
        </authorList>
    </citation>
    <scope>NUCLEOTIDE SEQUENCE [LARGE SCALE GENOMIC DNA]</scope>
    <source>
        <strain evidence="3 4">B13</strain>
    </source>
</reference>
<evidence type="ECO:0000259" key="2">
    <source>
        <dbReference type="Pfam" id="PF17172"/>
    </source>
</evidence>
<dbReference type="CDD" id="cd03193">
    <property type="entry name" value="GST_C_Metaxin"/>
    <property type="match status" value="1"/>
</dbReference>
<dbReference type="InterPro" id="IPR026928">
    <property type="entry name" value="FAX/IsoI-like"/>
</dbReference>
<dbReference type="InterPro" id="IPR033468">
    <property type="entry name" value="Metaxin_GST"/>
</dbReference>
<organism evidence="3 4">
    <name type="scientific">Pseudomonas knackmussii (strain DSM 6978 / CCUG 54928 / LMG 23759 / B13)</name>
    <dbReference type="NCBI Taxonomy" id="1301098"/>
    <lineage>
        <taxon>Bacteria</taxon>
        <taxon>Pseudomonadati</taxon>
        <taxon>Pseudomonadota</taxon>
        <taxon>Gammaproteobacteria</taxon>
        <taxon>Pseudomonadales</taxon>
        <taxon>Pseudomonadaceae</taxon>
        <taxon>Pseudomonas</taxon>
    </lineage>
</organism>
<dbReference type="SFLD" id="SFLDG01200">
    <property type="entry name" value="SUF1.1"/>
    <property type="match status" value="1"/>
</dbReference>
<evidence type="ECO:0000313" key="3">
    <source>
        <dbReference type="EMBL" id="CDF82368.1"/>
    </source>
</evidence>
<protein>
    <recommendedName>
        <fullName evidence="5">Glutathione S-transferase</fullName>
    </recommendedName>
</protein>
<feature type="domain" description="Metaxin glutathione S-transferase" evidence="1">
    <location>
        <begin position="164"/>
        <end position="226"/>
    </location>
</feature>